<sequence>MTQWESSILLKRAVVVLTRIPDSKISALRPPTPQQFYSEDDDSSSDSDMQWRPEEDSSDSDFSVSNKKLKKNNKIDTRQPVATTSNNSSSSSEPNGCSTSSAHCSHETTNDSPKLTQLEVKVGMGVLARKEPMRWQKGKIIEIVTKEDGRIKYKVYFEDKARILLSGHHIASDATPTLEQLYVGARVVVQCQDNTLHYEPAVLAELPGRRNHLRFLVFIDDHTPAFVSLPLLHLVCRPVEDVLDDLSNHMHRCFMKKYLRDWPYPYLTQYKPGQTVNVELDGVQQASEVQVVDCSLMQVCFQHNQHQEWIHRGSFRLEHMTRFLDTEEEKESEDD</sequence>
<dbReference type="OrthoDB" id="5792673at2759"/>
<evidence type="ECO:0000313" key="7">
    <source>
        <dbReference type="RefSeq" id="XP_028277113.1"/>
    </source>
</evidence>
<dbReference type="InterPro" id="IPR040880">
    <property type="entry name" value="DUF5604"/>
</dbReference>
<dbReference type="RefSeq" id="XP_028277113.1">
    <property type="nucleotide sequence ID" value="XM_028421312.1"/>
</dbReference>
<dbReference type="GO" id="GO:0070828">
    <property type="term" value="P:heterochromatin organization"/>
    <property type="evidence" value="ECO:0007669"/>
    <property type="project" value="TreeGrafter"/>
</dbReference>
<evidence type="ECO:0000256" key="2">
    <source>
        <dbReference type="ARBA" id="ARBA00023242"/>
    </source>
</evidence>
<dbReference type="PANTHER" id="PTHR46024">
    <property type="entry name" value="HISTONE-LYSINE N-METHYLTRANSFERASE EGGLESS"/>
    <property type="match status" value="1"/>
</dbReference>
<dbReference type="Proteomes" id="UP000515145">
    <property type="component" value="Chromosome 2"/>
</dbReference>
<feature type="compositionally biased region" description="Low complexity" evidence="3">
    <location>
        <begin position="83"/>
        <end position="101"/>
    </location>
</feature>
<dbReference type="GO" id="GO:0046974">
    <property type="term" value="F:histone H3K9 methyltransferase activity"/>
    <property type="evidence" value="ECO:0007669"/>
    <property type="project" value="TreeGrafter"/>
</dbReference>
<evidence type="ECO:0000256" key="3">
    <source>
        <dbReference type="SAM" id="MobiDB-lite"/>
    </source>
</evidence>
<dbReference type="InterPro" id="IPR041292">
    <property type="entry name" value="Tudor_4"/>
</dbReference>
<dbReference type="PANTHER" id="PTHR46024:SF1">
    <property type="entry name" value="HISTONE-LYSINE N-METHYLTRANSFERASE EGGLESS"/>
    <property type="match status" value="1"/>
</dbReference>
<dbReference type="GeneID" id="114445954"/>
<dbReference type="Gene3D" id="2.30.30.140">
    <property type="match status" value="2"/>
</dbReference>
<dbReference type="Pfam" id="PF18300">
    <property type="entry name" value="DUF5604"/>
    <property type="match status" value="1"/>
</dbReference>
<name>A0A6P7JJX6_9TELE</name>
<dbReference type="Pfam" id="PF18358">
    <property type="entry name" value="Tudor_4"/>
    <property type="match status" value="1"/>
</dbReference>
<evidence type="ECO:0000256" key="1">
    <source>
        <dbReference type="ARBA" id="ARBA00004123"/>
    </source>
</evidence>
<reference evidence="7" key="1">
    <citation type="submission" date="2025-08" db="UniProtKB">
        <authorList>
            <consortium name="RefSeq"/>
        </authorList>
    </citation>
    <scope>IDENTIFICATION</scope>
</reference>
<feature type="domain" description="Histone methyltransferase Tudor" evidence="5">
    <location>
        <begin position="271"/>
        <end position="318"/>
    </location>
</feature>
<accession>A0A6P7JJX6</accession>
<proteinExistence type="predicted"/>
<protein>
    <submittedName>
        <fullName evidence="7">Histone-lysine N-methyltransferase SETDB1-B-like</fullName>
    </submittedName>
</protein>
<keyword evidence="6" id="KW-1185">Reference proteome</keyword>
<organism evidence="6 7">
    <name type="scientific">Parambassis ranga</name>
    <name type="common">Indian glassy fish</name>
    <dbReference type="NCBI Taxonomy" id="210632"/>
    <lineage>
        <taxon>Eukaryota</taxon>
        <taxon>Metazoa</taxon>
        <taxon>Chordata</taxon>
        <taxon>Craniata</taxon>
        <taxon>Vertebrata</taxon>
        <taxon>Euteleostomi</taxon>
        <taxon>Actinopterygii</taxon>
        <taxon>Neopterygii</taxon>
        <taxon>Teleostei</taxon>
        <taxon>Neoteleostei</taxon>
        <taxon>Acanthomorphata</taxon>
        <taxon>Ovalentaria</taxon>
        <taxon>Ambassidae</taxon>
        <taxon>Parambassis</taxon>
    </lineage>
</organism>
<evidence type="ECO:0000259" key="5">
    <source>
        <dbReference type="Pfam" id="PF18358"/>
    </source>
</evidence>
<dbReference type="GO" id="GO:0005634">
    <property type="term" value="C:nucleus"/>
    <property type="evidence" value="ECO:0007669"/>
    <property type="project" value="UniProtKB-SubCell"/>
</dbReference>
<evidence type="ECO:0000313" key="6">
    <source>
        <dbReference type="Proteomes" id="UP000515145"/>
    </source>
</evidence>
<dbReference type="GO" id="GO:0010629">
    <property type="term" value="P:negative regulation of gene expression"/>
    <property type="evidence" value="ECO:0007669"/>
    <property type="project" value="TreeGrafter"/>
</dbReference>
<comment type="subcellular location">
    <subcellularLocation>
        <location evidence="1">Nucleus</location>
    </subcellularLocation>
</comment>
<feature type="domain" description="DUF5604" evidence="4">
    <location>
        <begin position="122"/>
        <end position="173"/>
    </location>
</feature>
<dbReference type="AlphaFoldDB" id="A0A6P7JJX6"/>
<evidence type="ECO:0000259" key="4">
    <source>
        <dbReference type="Pfam" id="PF18300"/>
    </source>
</evidence>
<dbReference type="InterPro" id="IPR051516">
    <property type="entry name" value="SETDB_methyltransferase"/>
</dbReference>
<feature type="region of interest" description="Disordered" evidence="3">
    <location>
        <begin position="25"/>
        <end position="116"/>
    </location>
</feature>
<keyword evidence="2" id="KW-0539">Nucleus</keyword>
<gene>
    <name evidence="7" type="primary">LOC114445954</name>
</gene>
<dbReference type="InParanoid" id="A0A6P7JJX6"/>